<dbReference type="InterPro" id="IPR036513">
    <property type="entry name" value="STAS_dom_sf"/>
</dbReference>
<dbReference type="InterPro" id="IPR058548">
    <property type="entry name" value="MlaB-like_STAS"/>
</dbReference>
<accession>A0A0A0C3R5</accession>
<reference evidence="2 3" key="1">
    <citation type="submission" date="2013-08" db="EMBL/GenBank/DDBJ databases">
        <title>Genome sequencing of Cellulomonas bogoriensis 69B4.</title>
        <authorList>
            <person name="Chen F."/>
            <person name="Li Y."/>
            <person name="Wang G."/>
        </authorList>
    </citation>
    <scope>NUCLEOTIDE SEQUENCE [LARGE SCALE GENOMIC DNA]</scope>
    <source>
        <strain evidence="2 3">69B4</strain>
    </source>
</reference>
<evidence type="ECO:0000313" key="3">
    <source>
        <dbReference type="Proteomes" id="UP000054314"/>
    </source>
</evidence>
<dbReference type="PROSITE" id="PS50801">
    <property type="entry name" value="STAS"/>
    <property type="match status" value="1"/>
</dbReference>
<feature type="domain" description="STAS" evidence="1">
    <location>
        <begin position="27"/>
        <end position="111"/>
    </location>
</feature>
<sequence length="111" mass="11993">MDQTPRPPVGGITVVEHADRTTAQLWGEIDEAVRHEAEQALSRTVDRALPVVLDAGEVTFIDSTGVAFLIQFCTLGREEGLSVTLADPPPAVSEVLDLLGLRRLFDPEDGD</sequence>
<dbReference type="SUPFAM" id="SSF52091">
    <property type="entry name" value="SpoIIaa-like"/>
    <property type="match status" value="1"/>
</dbReference>
<dbReference type="Gene3D" id="3.30.750.24">
    <property type="entry name" value="STAS domain"/>
    <property type="match status" value="1"/>
</dbReference>
<dbReference type="InterPro" id="IPR002645">
    <property type="entry name" value="STAS_dom"/>
</dbReference>
<dbReference type="PANTHER" id="PTHR33495">
    <property type="entry name" value="ANTI-SIGMA FACTOR ANTAGONIST TM_1081-RELATED-RELATED"/>
    <property type="match status" value="1"/>
</dbReference>
<dbReference type="Pfam" id="PF13466">
    <property type="entry name" value="STAS_2"/>
    <property type="match status" value="1"/>
</dbReference>
<dbReference type="PANTHER" id="PTHR33495:SF2">
    <property type="entry name" value="ANTI-SIGMA FACTOR ANTAGONIST TM_1081-RELATED"/>
    <property type="match status" value="1"/>
</dbReference>
<dbReference type="Proteomes" id="UP000054314">
    <property type="component" value="Unassembled WGS sequence"/>
</dbReference>
<proteinExistence type="predicted"/>
<dbReference type="CDD" id="cd07043">
    <property type="entry name" value="STAS_anti-anti-sigma_factors"/>
    <property type="match status" value="1"/>
</dbReference>
<name>A0A0A0C3R5_9CELL</name>
<dbReference type="OrthoDB" id="5145734at2"/>
<gene>
    <name evidence="2" type="ORF">N869_06090</name>
</gene>
<keyword evidence="3" id="KW-1185">Reference proteome</keyword>
<evidence type="ECO:0000259" key="1">
    <source>
        <dbReference type="PROSITE" id="PS50801"/>
    </source>
</evidence>
<dbReference type="AlphaFoldDB" id="A0A0A0C3R5"/>
<dbReference type="EMBL" id="AXCZ01000015">
    <property type="protein sequence ID" value="KGM14024.1"/>
    <property type="molecule type" value="Genomic_DNA"/>
</dbReference>
<protein>
    <submittedName>
        <fullName evidence="2">Anti-anti-sigma factor</fullName>
    </submittedName>
</protein>
<comment type="caution">
    <text evidence="2">The sequence shown here is derived from an EMBL/GenBank/DDBJ whole genome shotgun (WGS) entry which is preliminary data.</text>
</comment>
<dbReference type="GO" id="GO:0043856">
    <property type="term" value="F:anti-sigma factor antagonist activity"/>
    <property type="evidence" value="ECO:0007669"/>
    <property type="project" value="TreeGrafter"/>
</dbReference>
<organism evidence="2 3">
    <name type="scientific">Cellulomonas bogoriensis 69B4 = DSM 16987</name>
    <dbReference type="NCBI Taxonomy" id="1386082"/>
    <lineage>
        <taxon>Bacteria</taxon>
        <taxon>Bacillati</taxon>
        <taxon>Actinomycetota</taxon>
        <taxon>Actinomycetes</taxon>
        <taxon>Micrococcales</taxon>
        <taxon>Cellulomonadaceae</taxon>
        <taxon>Cellulomonas</taxon>
    </lineage>
</organism>
<evidence type="ECO:0000313" key="2">
    <source>
        <dbReference type="EMBL" id="KGM14024.1"/>
    </source>
</evidence>